<keyword evidence="1" id="KW-0175">Coiled coil</keyword>
<name>A0A1G2TIC8_9BACT</name>
<comment type="caution">
    <text evidence="3">The sequence shown here is derived from an EMBL/GenBank/DDBJ whole genome shotgun (WGS) entry which is preliminary data.</text>
</comment>
<dbReference type="EMBL" id="MHVS01000005">
    <property type="protein sequence ID" value="OHA96371.1"/>
    <property type="molecule type" value="Genomic_DNA"/>
</dbReference>
<evidence type="ECO:0000313" key="4">
    <source>
        <dbReference type="Proteomes" id="UP000177279"/>
    </source>
</evidence>
<gene>
    <name evidence="3" type="ORF">A3D49_00555</name>
</gene>
<protein>
    <recommendedName>
        <fullName evidence="5">DUF5667 domain-containing protein</fullName>
    </recommendedName>
</protein>
<sequence>MKQRILVFVMAAILVLAASPALAASTTAKASSTEKRIELQTSIAKKRADNTYRVINAAIQQLENIANRIESRIVKVETAGGVATESRVALAEARNYLSLAKTSIANFISLDLSGTDIRAKYDAVKAVATEAKGHLRNAHRALMKAVVSLKPGFRTPNATSTATTTSE</sequence>
<proteinExistence type="predicted"/>
<evidence type="ECO:0008006" key="5">
    <source>
        <dbReference type="Google" id="ProtNLM"/>
    </source>
</evidence>
<feature type="signal peptide" evidence="2">
    <location>
        <begin position="1"/>
        <end position="23"/>
    </location>
</feature>
<keyword evidence="2" id="KW-0732">Signal</keyword>
<evidence type="ECO:0000256" key="2">
    <source>
        <dbReference type="SAM" id="SignalP"/>
    </source>
</evidence>
<dbReference type="Proteomes" id="UP000177279">
    <property type="component" value="Unassembled WGS sequence"/>
</dbReference>
<accession>A0A1G2TIC8</accession>
<feature type="chain" id="PRO_5009584564" description="DUF5667 domain-containing protein" evidence="2">
    <location>
        <begin position="24"/>
        <end position="167"/>
    </location>
</feature>
<evidence type="ECO:0000313" key="3">
    <source>
        <dbReference type="EMBL" id="OHA96371.1"/>
    </source>
</evidence>
<evidence type="ECO:0000256" key="1">
    <source>
        <dbReference type="SAM" id="Coils"/>
    </source>
</evidence>
<organism evidence="3 4">
    <name type="scientific">Candidatus Zambryskibacteria bacterium RIFCSPHIGHO2_02_FULL_43_37</name>
    <dbReference type="NCBI Taxonomy" id="1802749"/>
    <lineage>
        <taxon>Bacteria</taxon>
        <taxon>Candidatus Zambryskiibacteriota</taxon>
    </lineage>
</organism>
<feature type="coiled-coil region" evidence="1">
    <location>
        <begin position="45"/>
        <end position="79"/>
    </location>
</feature>
<dbReference type="AlphaFoldDB" id="A0A1G2TIC8"/>
<reference evidence="3 4" key="1">
    <citation type="journal article" date="2016" name="Nat. Commun.">
        <title>Thousands of microbial genomes shed light on interconnected biogeochemical processes in an aquifer system.</title>
        <authorList>
            <person name="Anantharaman K."/>
            <person name="Brown C.T."/>
            <person name="Hug L.A."/>
            <person name="Sharon I."/>
            <person name="Castelle C.J."/>
            <person name="Probst A.J."/>
            <person name="Thomas B.C."/>
            <person name="Singh A."/>
            <person name="Wilkins M.J."/>
            <person name="Karaoz U."/>
            <person name="Brodie E.L."/>
            <person name="Williams K.H."/>
            <person name="Hubbard S.S."/>
            <person name="Banfield J.F."/>
        </authorList>
    </citation>
    <scope>NUCLEOTIDE SEQUENCE [LARGE SCALE GENOMIC DNA]</scope>
</reference>